<dbReference type="EMBL" id="PHFL01000025">
    <property type="protein sequence ID" value="RFM24821.1"/>
    <property type="molecule type" value="Genomic_DNA"/>
</dbReference>
<evidence type="ECO:0000313" key="2">
    <source>
        <dbReference type="Proteomes" id="UP000266389"/>
    </source>
</evidence>
<sequence length="25" mass="2882">LSSGVYFYKLTAGEFSETRKLMLIK</sequence>
<accession>A0A395M2C0</accession>
<reference evidence="1 2" key="1">
    <citation type="journal article" date="2011" name="ISME J.">
        <title>Community ecology of hot spring cyanobacterial mats: predominant populations and their functional potential.</title>
        <authorList>
            <person name="Klatt C.G."/>
            <person name="Wood J.M."/>
            <person name="Rusch D.B."/>
            <person name="Bateson M.M."/>
            <person name="Hamamura N."/>
            <person name="Heidelberg J.F."/>
            <person name="Grossman A.R."/>
            <person name="Bhaya D."/>
            <person name="Cohan F.M."/>
            <person name="Kuhl M."/>
            <person name="Bryant D.A."/>
            <person name="Ward D.M."/>
        </authorList>
    </citation>
    <scope>NUCLEOTIDE SEQUENCE [LARGE SCALE GENOMIC DNA]</scope>
    <source>
        <strain evidence="1">OS</strain>
    </source>
</reference>
<name>A0A395M2C0_9BACT</name>
<dbReference type="AlphaFoldDB" id="A0A395M2C0"/>
<gene>
    <name evidence="1" type="ORF">D0433_03755</name>
</gene>
<feature type="non-terminal residue" evidence="1">
    <location>
        <position position="1"/>
    </location>
</feature>
<proteinExistence type="predicted"/>
<comment type="caution">
    <text evidence="1">The sequence shown here is derived from an EMBL/GenBank/DDBJ whole genome shotgun (WGS) entry which is preliminary data.</text>
</comment>
<protein>
    <submittedName>
        <fullName evidence="1">Peptidase S8</fullName>
    </submittedName>
</protein>
<dbReference type="Proteomes" id="UP000266389">
    <property type="component" value="Unassembled WGS sequence"/>
</dbReference>
<organism evidence="1 2">
    <name type="scientific">Candidatus Thermochlorobacter aerophilus</name>
    <dbReference type="NCBI Taxonomy" id="1868324"/>
    <lineage>
        <taxon>Bacteria</taxon>
        <taxon>Pseudomonadati</taxon>
        <taxon>Chlorobiota</taxon>
        <taxon>Chlorobiia</taxon>
        <taxon>Chlorobiales</taxon>
        <taxon>Candidatus Thermochlorobacteriaceae</taxon>
        <taxon>Candidatus Thermochlorobacter</taxon>
    </lineage>
</organism>
<evidence type="ECO:0000313" key="1">
    <source>
        <dbReference type="EMBL" id="RFM24821.1"/>
    </source>
</evidence>